<reference evidence="2 3" key="1">
    <citation type="submission" date="2019-05" db="EMBL/GenBank/DDBJ databases">
        <title>Another draft genome of Portunus trituberculatus and its Hox gene families provides insights of decapod evolution.</title>
        <authorList>
            <person name="Jeong J.-H."/>
            <person name="Song I."/>
            <person name="Kim S."/>
            <person name="Choi T."/>
            <person name="Kim D."/>
            <person name="Ryu S."/>
            <person name="Kim W."/>
        </authorList>
    </citation>
    <scope>NUCLEOTIDE SEQUENCE [LARGE SCALE GENOMIC DNA]</scope>
    <source>
        <tissue evidence="2">Muscle</tissue>
    </source>
</reference>
<feature type="transmembrane region" description="Helical" evidence="1">
    <location>
        <begin position="32"/>
        <end position="51"/>
    </location>
</feature>
<organism evidence="2 3">
    <name type="scientific">Portunus trituberculatus</name>
    <name type="common">Swimming crab</name>
    <name type="synonym">Neptunus trituberculatus</name>
    <dbReference type="NCBI Taxonomy" id="210409"/>
    <lineage>
        <taxon>Eukaryota</taxon>
        <taxon>Metazoa</taxon>
        <taxon>Ecdysozoa</taxon>
        <taxon>Arthropoda</taxon>
        <taxon>Crustacea</taxon>
        <taxon>Multicrustacea</taxon>
        <taxon>Malacostraca</taxon>
        <taxon>Eumalacostraca</taxon>
        <taxon>Eucarida</taxon>
        <taxon>Decapoda</taxon>
        <taxon>Pleocyemata</taxon>
        <taxon>Brachyura</taxon>
        <taxon>Eubrachyura</taxon>
        <taxon>Portunoidea</taxon>
        <taxon>Portunidae</taxon>
        <taxon>Portuninae</taxon>
        <taxon>Portunus</taxon>
    </lineage>
</organism>
<proteinExistence type="predicted"/>
<dbReference type="AlphaFoldDB" id="A0A5B7JIG0"/>
<evidence type="ECO:0000313" key="3">
    <source>
        <dbReference type="Proteomes" id="UP000324222"/>
    </source>
</evidence>
<protein>
    <submittedName>
        <fullName evidence="2">Uncharacterized protein</fullName>
    </submittedName>
</protein>
<evidence type="ECO:0000256" key="1">
    <source>
        <dbReference type="SAM" id="Phobius"/>
    </source>
</evidence>
<dbReference type="EMBL" id="VSRR010090212">
    <property type="protein sequence ID" value="MPC92134.1"/>
    <property type="molecule type" value="Genomic_DNA"/>
</dbReference>
<gene>
    <name evidence="2" type="ORF">E2C01_087206</name>
</gene>
<keyword evidence="3" id="KW-1185">Reference proteome</keyword>
<keyword evidence="1" id="KW-0472">Membrane</keyword>
<keyword evidence="1" id="KW-0812">Transmembrane</keyword>
<sequence>MSKGKRKLESGVLPRSKSKIETIMSATGEGKVHVQCFVILVVVVVVIVVHGDGVARGADCRGGNDALLLVLLL</sequence>
<evidence type="ECO:0000313" key="2">
    <source>
        <dbReference type="EMBL" id="MPC92134.1"/>
    </source>
</evidence>
<comment type="caution">
    <text evidence="2">The sequence shown here is derived from an EMBL/GenBank/DDBJ whole genome shotgun (WGS) entry which is preliminary data.</text>
</comment>
<accession>A0A5B7JIG0</accession>
<name>A0A5B7JIG0_PORTR</name>
<keyword evidence="1" id="KW-1133">Transmembrane helix</keyword>
<dbReference type="Proteomes" id="UP000324222">
    <property type="component" value="Unassembled WGS sequence"/>
</dbReference>